<dbReference type="Gene3D" id="3.30.450.70">
    <property type="match status" value="1"/>
</dbReference>
<dbReference type="GO" id="GO:0005737">
    <property type="term" value="C:cytoplasm"/>
    <property type="evidence" value="ECO:0007669"/>
    <property type="project" value="GOC"/>
</dbReference>
<accession>A0A7S3FSN1</accession>
<dbReference type="EMBL" id="CP151513">
    <property type="protein sequence ID" value="WZN65671.1"/>
    <property type="molecule type" value="Genomic_DNA"/>
</dbReference>
<evidence type="ECO:0000256" key="2">
    <source>
        <dbReference type="ARBA" id="ARBA00024408"/>
    </source>
</evidence>
<dbReference type="Proteomes" id="UP001472866">
    <property type="component" value="Chromosome 13"/>
</dbReference>
<dbReference type="InterPro" id="IPR011012">
    <property type="entry name" value="Longin-like_dom_sf"/>
</dbReference>
<name>A0A7S3FSN1_9CHLO</name>
<dbReference type="SUPFAM" id="SSF64356">
    <property type="entry name" value="SNARE-like"/>
    <property type="match status" value="1"/>
</dbReference>
<organism evidence="3">
    <name type="scientific">Chloropicon roscoffensis</name>
    <dbReference type="NCBI Taxonomy" id="1461544"/>
    <lineage>
        <taxon>Eukaryota</taxon>
        <taxon>Viridiplantae</taxon>
        <taxon>Chlorophyta</taxon>
        <taxon>Chloropicophyceae</taxon>
        <taxon>Chloropicales</taxon>
        <taxon>Chloropicaceae</taxon>
        <taxon>Chloropicon</taxon>
    </lineage>
</organism>
<dbReference type="PANTHER" id="PTHR12403">
    <property type="entry name" value="TRAFFICKING PROTEIN PARTICLE COMPLEX SUBUNIT 2"/>
    <property type="match status" value="1"/>
</dbReference>
<sequence length="140" mass="15858">MFACVAVVGPENNPLFVQTYRSDNVVTGMQEDPIKFHYILHCSLDAFEEKADNKDSYLGLLYPTEDYKVYGYLTSTQAKLILVTHTFNQVKESSVREVFEGLHSAYIDAVSNPFYTPGKKIESKSFEGRVDRIITSTART</sequence>
<dbReference type="GO" id="GO:0006888">
    <property type="term" value="P:endoplasmic reticulum to Golgi vesicle-mediated transport"/>
    <property type="evidence" value="ECO:0007669"/>
    <property type="project" value="InterPro"/>
</dbReference>
<evidence type="ECO:0000313" key="5">
    <source>
        <dbReference type="Proteomes" id="UP001472866"/>
    </source>
</evidence>
<keyword evidence="5" id="KW-1185">Reference proteome</keyword>
<dbReference type="InterPro" id="IPR044760">
    <property type="entry name" value="TRAPPC2L"/>
</dbReference>
<dbReference type="Pfam" id="PF04628">
    <property type="entry name" value="Sedlin_N"/>
    <property type="match status" value="1"/>
</dbReference>
<dbReference type="InterPro" id="IPR006722">
    <property type="entry name" value="Sedlin"/>
</dbReference>
<protein>
    <recommendedName>
        <fullName evidence="2">Trafficking protein particle complex subunit 2-like protein</fullName>
    </recommendedName>
</protein>
<reference evidence="3" key="1">
    <citation type="submission" date="2021-01" db="EMBL/GenBank/DDBJ databases">
        <authorList>
            <person name="Corre E."/>
            <person name="Pelletier E."/>
            <person name="Niang G."/>
            <person name="Scheremetjew M."/>
            <person name="Finn R."/>
            <person name="Kale V."/>
            <person name="Holt S."/>
            <person name="Cochrane G."/>
            <person name="Meng A."/>
            <person name="Brown T."/>
            <person name="Cohen L."/>
        </authorList>
    </citation>
    <scope>NUCLEOTIDE SEQUENCE</scope>
    <source>
        <strain evidence="3">RCC1871</strain>
    </source>
</reference>
<evidence type="ECO:0000313" key="4">
    <source>
        <dbReference type="EMBL" id="WZN65671.1"/>
    </source>
</evidence>
<dbReference type="EMBL" id="HBHZ01007035">
    <property type="protein sequence ID" value="CAE0192344.1"/>
    <property type="molecule type" value="Transcribed_RNA"/>
</dbReference>
<reference evidence="4 5" key="2">
    <citation type="submission" date="2024-03" db="EMBL/GenBank/DDBJ databases">
        <title>Complete genome sequence of the green alga Chloropicon roscoffensis RCC1871.</title>
        <authorList>
            <person name="Lemieux C."/>
            <person name="Pombert J.-F."/>
            <person name="Otis C."/>
            <person name="Turmel M."/>
        </authorList>
    </citation>
    <scope>NUCLEOTIDE SEQUENCE [LARGE SCALE GENOMIC DNA]</scope>
    <source>
        <strain evidence="4 5">RCC1871</strain>
    </source>
</reference>
<dbReference type="CDD" id="cd14854">
    <property type="entry name" value="TRAPPC2L"/>
    <property type="match status" value="1"/>
</dbReference>
<comment type="similarity">
    <text evidence="1">Belongs to the TRAPP small subunits family. Sedlin subfamily.</text>
</comment>
<proteinExistence type="inferred from homology"/>
<dbReference type="AlphaFoldDB" id="A0A7S3FSN1"/>
<evidence type="ECO:0000313" key="3">
    <source>
        <dbReference type="EMBL" id="CAE0192344.1"/>
    </source>
</evidence>
<evidence type="ECO:0000256" key="1">
    <source>
        <dbReference type="ARBA" id="ARBA00006626"/>
    </source>
</evidence>
<gene>
    <name evidence="3" type="ORF">CROS1456_LOCUS5434</name>
    <name evidence="4" type="ORF">HKI87_13g72320</name>
</gene>